<organism evidence="4 5">
    <name type="scientific">Eleutherodactylus coqui</name>
    <name type="common">Puerto Rican coqui</name>
    <dbReference type="NCBI Taxonomy" id="57060"/>
    <lineage>
        <taxon>Eukaryota</taxon>
        <taxon>Metazoa</taxon>
        <taxon>Chordata</taxon>
        <taxon>Craniata</taxon>
        <taxon>Vertebrata</taxon>
        <taxon>Euteleostomi</taxon>
        <taxon>Amphibia</taxon>
        <taxon>Batrachia</taxon>
        <taxon>Anura</taxon>
        <taxon>Neobatrachia</taxon>
        <taxon>Hyloidea</taxon>
        <taxon>Eleutherodactylidae</taxon>
        <taxon>Eleutherodactylinae</taxon>
        <taxon>Eleutherodactylus</taxon>
        <taxon>Eleutherodactylus</taxon>
    </lineage>
</organism>
<dbReference type="EMBL" id="WNTK01001236">
    <property type="protein sequence ID" value="KAG9467698.1"/>
    <property type="molecule type" value="Genomic_DNA"/>
</dbReference>
<evidence type="ECO:0000256" key="2">
    <source>
        <dbReference type="ARBA" id="ARBA00011265"/>
    </source>
</evidence>
<dbReference type="GO" id="GO:0005739">
    <property type="term" value="C:mitochondrion"/>
    <property type="evidence" value="ECO:0007669"/>
    <property type="project" value="TreeGrafter"/>
</dbReference>
<evidence type="ECO:0000313" key="4">
    <source>
        <dbReference type="EMBL" id="KAG9467698.1"/>
    </source>
</evidence>
<comment type="subunit">
    <text evidence="2">Binds calmodulin. Interacts with NDUFAF3.</text>
</comment>
<gene>
    <name evidence="4" type="ORF">GDO78_014457</name>
</gene>
<protein>
    <recommendedName>
        <fullName evidence="3">NADH dehydrogenase [ubiquinone] 1 alpha subcomplex assembly factor 4</fullName>
    </recommendedName>
</protein>
<dbReference type="InterPro" id="IPR009622">
    <property type="entry name" value="NDUFAF4"/>
</dbReference>
<comment type="caution">
    <text evidence="4">The sequence shown here is derived from an EMBL/GenBank/DDBJ whole genome shotgun (WGS) entry which is preliminary data.</text>
</comment>
<evidence type="ECO:0000256" key="3">
    <source>
        <dbReference type="ARBA" id="ARBA00021777"/>
    </source>
</evidence>
<sequence>MGANILRAFRNLNVESRAHQLIGKDKPSAAPMYPGVREAIQTTTSTHPDIQDKIYRKDDQLLSRLKDVYVDSTDPSPQVKAEVPLPKQEDWRLPKHMMMNGSFGIAVDNIPKGNISVVEALTILSNYKQSPKTWTAEKLAAEYSLDIKDTKAMLEFFTPFDIKIITSNDQEKIDEK</sequence>
<evidence type="ECO:0000313" key="5">
    <source>
        <dbReference type="Proteomes" id="UP000770717"/>
    </source>
</evidence>
<dbReference type="Proteomes" id="UP000770717">
    <property type="component" value="Unassembled WGS sequence"/>
</dbReference>
<dbReference type="AlphaFoldDB" id="A0A8J6EEJ3"/>
<evidence type="ECO:0000256" key="1">
    <source>
        <dbReference type="ARBA" id="ARBA00010698"/>
    </source>
</evidence>
<keyword evidence="5" id="KW-1185">Reference proteome</keyword>
<dbReference type="PANTHER" id="PTHR13338">
    <property type="entry name" value="UPF0240 PROTEIN"/>
    <property type="match status" value="1"/>
</dbReference>
<dbReference type="PANTHER" id="PTHR13338:SF4">
    <property type="entry name" value="NADH DEHYDROGENASE [UBIQUINONE] 1 ALPHA SUBCOMPLEX ASSEMBLY FACTOR 4"/>
    <property type="match status" value="1"/>
</dbReference>
<accession>A0A8J6EEJ3</accession>
<comment type="similarity">
    <text evidence="1">Belongs to the NDUFAF4 family.</text>
</comment>
<dbReference type="OrthoDB" id="2434756at2759"/>
<dbReference type="GO" id="GO:0032981">
    <property type="term" value="P:mitochondrial respiratory chain complex I assembly"/>
    <property type="evidence" value="ECO:0007669"/>
    <property type="project" value="InterPro"/>
</dbReference>
<dbReference type="Pfam" id="PF06784">
    <property type="entry name" value="UPF0240"/>
    <property type="match status" value="1"/>
</dbReference>
<proteinExistence type="inferred from homology"/>
<name>A0A8J6EEJ3_ELECQ</name>
<reference evidence="4" key="1">
    <citation type="thesis" date="2020" institute="ProQuest LLC" country="789 East Eisenhower Parkway, Ann Arbor, MI, USA">
        <title>Comparative Genomics and Chromosome Evolution.</title>
        <authorList>
            <person name="Mudd A.B."/>
        </authorList>
    </citation>
    <scope>NUCLEOTIDE SEQUENCE</scope>
    <source>
        <strain evidence="4">HN-11 Male</strain>
        <tissue evidence="4">Kidney and liver</tissue>
    </source>
</reference>